<comment type="caution">
    <text evidence="2">The sequence shown here is derived from an EMBL/GenBank/DDBJ whole genome shotgun (WGS) entry which is preliminary data.</text>
</comment>
<keyword evidence="3" id="KW-1185">Reference proteome</keyword>
<dbReference type="STRING" id="7232.A0A484BSU1"/>
<proteinExistence type="predicted"/>
<evidence type="ECO:0000313" key="2">
    <source>
        <dbReference type="EMBL" id="TDG51783.1"/>
    </source>
</evidence>
<evidence type="ECO:0000256" key="1">
    <source>
        <dbReference type="SAM" id="MobiDB-lite"/>
    </source>
</evidence>
<reference evidence="2 3" key="1">
    <citation type="journal article" date="2019" name="J. Hered.">
        <title>An Improved Genome Assembly for Drosophila navojoa, the Basal Species in the mojavensis Cluster.</title>
        <authorList>
            <person name="Vanderlinde T."/>
            <person name="Dupim E.G."/>
            <person name="Nazario-Yepiz N.O."/>
            <person name="Carvalho A.B."/>
        </authorList>
    </citation>
    <scope>NUCLEOTIDE SEQUENCE [LARGE SCALE GENOMIC DNA]</scope>
    <source>
        <strain evidence="2">Navoj_Jal97</strain>
        <tissue evidence="2">Whole organism</tissue>
    </source>
</reference>
<gene>
    <name evidence="2" type="ORF">AWZ03_001843</name>
</gene>
<name>A0A484BSU1_DRONA</name>
<evidence type="ECO:0000313" key="3">
    <source>
        <dbReference type="Proteomes" id="UP000295192"/>
    </source>
</evidence>
<feature type="compositionally biased region" description="Polar residues" evidence="1">
    <location>
        <begin position="31"/>
        <end position="41"/>
    </location>
</feature>
<protein>
    <submittedName>
        <fullName evidence="2">Uncharacterized protein</fullName>
    </submittedName>
</protein>
<dbReference type="Proteomes" id="UP000295192">
    <property type="component" value="Unassembled WGS sequence"/>
</dbReference>
<dbReference type="OrthoDB" id="7871840at2759"/>
<organism evidence="2 3">
    <name type="scientific">Drosophila navojoa</name>
    <name type="common">Fruit fly</name>
    <dbReference type="NCBI Taxonomy" id="7232"/>
    <lineage>
        <taxon>Eukaryota</taxon>
        <taxon>Metazoa</taxon>
        <taxon>Ecdysozoa</taxon>
        <taxon>Arthropoda</taxon>
        <taxon>Hexapoda</taxon>
        <taxon>Insecta</taxon>
        <taxon>Pterygota</taxon>
        <taxon>Neoptera</taxon>
        <taxon>Endopterygota</taxon>
        <taxon>Diptera</taxon>
        <taxon>Brachycera</taxon>
        <taxon>Muscomorpha</taxon>
        <taxon>Ephydroidea</taxon>
        <taxon>Drosophilidae</taxon>
        <taxon>Drosophila</taxon>
    </lineage>
</organism>
<feature type="region of interest" description="Disordered" evidence="1">
    <location>
        <begin position="1"/>
        <end position="83"/>
    </location>
</feature>
<accession>A0A484BSU1</accession>
<sequence length="103" mass="11201">MAALAQARPYSATTSAPPTPQSHAIHHAMSSVRTAPATPTRTSKRTDDVDGVQDIGLTVAISELLPPAPPPPPAATMSAPYSKPKSQRFFWRKALRRVFQRRK</sequence>
<dbReference type="EMBL" id="LSRL02000007">
    <property type="protein sequence ID" value="TDG51783.1"/>
    <property type="molecule type" value="Genomic_DNA"/>
</dbReference>
<dbReference type="AlphaFoldDB" id="A0A484BSU1"/>
<dbReference type="OMA" id="VAPFMAV"/>